<dbReference type="GO" id="GO:0007165">
    <property type="term" value="P:signal transduction"/>
    <property type="evidence" value="ECO:0007669"/>
    <property type="project" value="TreeGrafter"/>
</dbReference>
<organism evidence="3 4">
    <name type="scientific">Rudanella paleaurantiibacter</name>
    <dbReference type="NCBI Taxonomy" id="2614655"/>
    <lineage>
        <taxon>Bacteria</taxon>
        <taxon>Pseudomonadati</taxon>
        <taxon>Bacteroidota</taxon>
        <taxon>Cytophagia</taxon>
        <taxon>Cytophagales</taxon>
        <taxon>Cytophagaceae</taxon>
        <taxon>Rudanella</taxon>
    </lineage>
</organism>
<keyword evidence="4" id="KW-1185">Reference proteome</keyword>
<evidence type="ECO:0000313" key="4">
    <source>
        <dbReference type="Proteomes" id="UP000488299"/>
    </source>
</evidence>
<evidence type="ECO:0000256" key="1">
    <source>
        <dbReference type="SAM" id="SignalP"/>
    </source>
</evidence>
<protein>
    <recommendedName>
        <fullName evidence="2">Tail specific protease domain-containing protein</fullName>
    </recommendedName>
</protein>
<dbReference type="InterPro" id="IPR029045">
    <property type="entry name" value="ClpP/crotonase-like_dom_sf"/>
</dbReference>
<sequence>MKRLLTLLLIGLPYWVSAQSDEYDPYRLYTPTQLQEDLAVLQRAFVQLHPGLYRYTSPDSLNLAYRQAVAQIDRSMHDVEFGLLLRPYIGRVRCAHTGLSISKERQRYLRQLRQPPLPLSLLVRGDKLFVATQPMQATGIAAFEEIASLDGRPATDLIRQFRPMVWGDGYSQTATDGMLSMLMPALYRAAYGYQDTLTVHLTDSTGRLRKVALPTRGVSARRLARHAKADTVRRQRSALPTRTVLNRRGIRLSVVREDSAIAVLKIDRFADGPMRRAFAAAFKEIKRREIRQLIVDVRGNLGGSAQTCRDLVRYVATQPFVFWDSTVANARTARIPGVKTWLSSPFAYIDLRFRLRRDDHGNLQLPTYRKTVRPYENRRFTGPVYILTDGLSFSAGSIFPALARQYNPNVRIVGRETGGGAYGCNAGQSIFVQLPNTRMVVKIPAYRIRLPLPGRDQGRGVMPDYPVAYSLDDLRQGRDRDLETARQLMSRDRATSNTLSNSR</sequence>
<dbReference type="Gene3D" id="3.90.226.10">
    <property type="entry name" value="2-enoyl-CoA Hydratase, Chain A, domain 1"/>
    <property type="match status" value="1"/>
</dbReference>
<feature type="chain" id="PRO_5029679749" description="Tail specific protease domain-containing protein" evidence="1">
    <location>
        <begin position="19"/>
        <end position="503"/>
    </location>
</feature>
<dbReference type="EMBL" id="WELI01000001">
    <property type="protein sequence ID" value="KAB7732544.1"/>
    <property type="molecule type" value="Genomic_DNA"/>
</dbReference>
<dbReference type="GO" id="GO:0008236">
    <property type="term" value="F:serine-type peptidase activity"/>
    <property type="evidence" value="ECO:0007669"/>
    <property type="project" value="InterPro"/>
</dbReference>
<dbReference type="GO" id="GO:0004175">
    <property type="term" value="F:endopeptidase activity"/>
    <property type="evidence" value="ECO:0007669"/>
    <property type="project" value="TreeGrafter"/>
</dbReference>
<feature type="domain" description="Tail specific protease" evidence="2">
    <location>
        <begin position="261"/>
        <end position="467"/>
    </location>
</feature>
<feature type="signal peptide" evidence="1">
    <location>
        <begin position="1"/>
        <end position="18"/>
    </location>
</feature>
<dbReference type="SUPFAM" id="SSF52096">
    <property type="entry name" value="ClpP/crotonase"/>
    <property type="match status" value="1"/>
</dbReference>
<name>A0A7J5U3X6_9BACT</name>
<dbReference type="RefSeq" id="WP_152121943.1">
    <property type="nucleotide sequence ID" value="NZ_WELI01000001.1"/>
</dbReference>
<dbReference type="PANTHER" id="PTHR32060">
    <property type="entry name" value="TAIL-SPECIFIC PROTEASE"/>
    <property type="match status" value="1"/>
</dbReference>
<evidence type="ECO:0000313" key="3">
    <source>
        <dbReference type="EMBL" id="KAB7732544.1"/>
    </source>
</evidence>
<dbReference type="Proteomes" id="UP000488299">
    <property type="component" value="Unassembled WGS sequence"/>
</dbReference>
<evidence type="ECO:0000259" key="2">
    <source>
        <dbReference type="Pfam" id="PF03572"/>
    </source>
</evidence>
<dbReference type="GO" id="GO:0030288">
    <property type="term" value="C:outer membrane-bounded periplasmic space"/>
    <property type="evidence" value="ECO:0007669"/>
    <property type="project" value="TreeGrafter"/>
</dbReference>
<comment type="caution">
    <text evidence="3">The sequence shown here is derived from an EMBL/GenBank/DDBJ whole genome shotgun (WGS) entry which is preliminary data.</text>
</comment>
<dbReference type="GO" id="GO:0006508">
    <property type="term" value="P:proteolysis"/>
    <property type="evidence" value="ECO:0007669"/>
    <property type="project" value="InterPro"/>
</dbReference>
<keyword evidence="1" id="KW-0732">Signal</keyword>
<dbReference type="Pfam" id="PF03572">
    <property type="entry name" value="Peptidase_S41"/>
    <property type="match status" value="1"/>
</dbReference>
<proteinExistence type="predicted"/>
<gene>
    <name evidence="3" type="ORF">F5984_00885</name>
</gene>
<dbReference type="PANTHER" id="PTHR32060:SF30">
    <property type="entry name" value="CARBOXY-TERMINAL PROCESSING PROTEASE CTPA"/>
    <property type="match status" value="1"/>
</dbReference>
<reference evidence="3 4" key="1">
    <citation type="submission" date="2019-10" db="EMBL/GenBank/DDBJ databases">
        <title>Rudanella paleaurantiibacter sp. nov., isolated from sludge.</title>
        <authorList>
            <person name="Xu S.Q."/>
        </authorList>
    </citation>
    <scope>NUCLEOTIDE SEQUENCE [LARGE SCALE GENOMIC DNA]</scope>
    <source>
        <strain evidence="3 4">HX-22-17</strain>
    </source>
</reference>
<accession>A0A7J5U3X6</accession>
<dbReference type="AlphaFoldDB" id="A0A7J5U3X6"/>
<dbReference type="InterPro" id="IPR005151">
    <property type="entry name" value="Tail-specific_protease"/>
</dbReference>